<protein>
    <recommendedName>
        <fullName evidence="3">Phosphonate C-P lyase system protein PhnG</fullName>
    </recommendedName>
</protein>
<dbReference type="Proteomes" id="UP000220922">
    <property type="component" value="Unassembled WGS sequence"/>
</dbReference>
<dbReference type="AlphaFoldDB" id="A0A2H3LAP8"/>
<evidence type="ECO:0000313" key="2">
    <source>
        <dbReference type="Proteomes" id="UP000220922"/>
    </source>
</evidence>
<sequence length="137" mass="14940">MQAHELLDILTRSPADAVKRFAEDLLPRLEPVEVLRNRTGLAMLPFRETAQESSFYLGEILLAEAHVRVARVEGYAACLGRDLEQALALALIDAAHRAGIAGPAIADFARTQAADLAETDEALMRAVGQTRVDLETF</sequence>
<dbReference type="InterPro" id="IPR009609">
    <property type="entry name" value="Phosphonate_metab_PhnG"/>
</dbReference>
<dbReference type="EMBL" id="LYXE01000072">
    <property type="protein sequence ID" value="PDV99449.1"/>
    <property type="molecule type" value="Genomic_DNA"/>
</dbReference>
<dbReference type="GO" id="GO:0019634">
    <property type="term" value="P:organic phosphonate metabolic process"/>
    <property type="evidence" value="ECO:0007669"/>
    <property type="project" value="InterPro"/>
</dbReference>
<organism evidence="1 2">
    <name type="scientific">Candidatus Chloroploca asiatica</name>
    <dbReference type="NCBI Taxonomy" id="1506545"/>
    <lineage>
        <taxon>Bacteria</taxon>
        <taxon>Bacillati</taxon>
        <taxon>Chloroflexota</taxon>
        <taxon>Chloroflexia</taxon>
        <taxon>Chloroflexales</taxon>
        <taxon>Chloroflexineae</taxon>
        <taxon>Oscillochloridaceae</taxon>
        <taxon>Candidatus Chloroploca</taxon>
    </lineage>
</organism>
<name>A0A2H3LAP8_9CHLR</name>
<comment type="caution">
    <text evidence="1">The sequence shown here is derived from an EMBL/GenBank/DDBJ whole genome shotgun (WGS) entry which is preliminary data.</text>
</comment>
<dbReference type="Pfam" id="PF06754">
    <property type="entry name" value="PhnG"/>
    <property type="match status" value="1"/>
</dbReference>
<dbReference type="GO" id="GO:0015716">
    <property type="term" value="P:organic phosphonate transport"/>
    <property type="evidence" value="ECO:0007669"/>
    <property type="project" value="InterPro"/>
</dbReference>
<accession>A0A2H3LAP8</accession>
<keyword evidence="2" id="KW-1185">Reference proteome</keyword>
<proteinExistence type="predicted"/>
<reference evidence="1 2" key="1">
    <citation type="submission" date="2016-05" db="EMBL/GenBank/DDBJ databases">
        <authorList>
            <person name="Lavstsen T."/>
            <person name="Jespersen J.S."/>
        </authorList>
    </citation>
    <scope>NUCLEOTIDE SEQUENCE [LARGE SCALE GENOMIC DNA]</scope>
    <source>
        <strain evidence="1 2">B7-9</strain>
    </source>
</reference>
<gene>
    <name evidence="1" type="ORF">A9Q02_12395</name>
</gene>
<evidence type="ECO:0000313" key="1">
    <source>
        <dbReference type="EMBL" id="PDV99449.1"/>
    </source>
</evidence>
<evidence type="ECO:0008006" key="3">
    <source>
        <dbReference type="Google" id="ProtNLM"/>
    </source>
</evidence>